<name>A0A0L0FZ34_9EUKA</name>
<dbReference type="EMBL" id="KQ241962">
    <property type="protein sequence ID" value="KNC82082.1"/>
    <property type="molecule type" value="Genomic_DNA"/>
</dbReference>
<gene>
    <name evidence="2" type="ORF">SARC_05633</name>
</gene>
<proteinExistence type="predicted"/>
<accession>A0A0L0FZ34</accession>
<evidence type="ECO:0000313" key="2">
    <source>
        <dbReference type="EMBL" id="KNC82082.1"/>
    </source>
</evidence>
<protein>
    <submittedName>
        <fullName evidence="2">Uncharacterized protein</fullName>
    </submittedName>
</protein>
<feature type="compositionally biased region" description="Polar residues" evidence="1">
    <location>
        <begin position="55"/>
        <end position="71"/>
    </location>
</feature>
<organism evidence="2 3">
    <name type="scientific">Sphaeroforma arctica JP610</name>
    <dbReference type="NCBI Taxonomy" id="667725"/>
    <lineage>
        <taxon>Eukaryota</taxon>
        <taxon>Ichthyosporea</taxon>
        <taxon>Ichthyophonida</taxon>
        <taxon>Sphaeroforma</taxon>
    </lineage>
</organism>
<reference evidence="2 3" key="1">
    <citation type="submission" date="2011-02" db="EMBL/GenBank/DDBJ databases">
        <title>The Genome Sequence of Sphaeroforma arctica JP610.</title>
        <authorList>
            <consortium name="The Broad Institute Genome Sequencing Platform"/>
            <person name="Russ C."/>
            <person name="Cuomo C."/>
            <person name="Young S.K."/>
            <person name="Zeng Q."/>
            <person name="Gargeya S."/>
            <person name="Alvarado L."/>
            <person name="Berlin A."/>
            <person name="Chapman S.B."/>
            <person name="Chen Z."/>
            <person name="Freedman E."/>
            <person name="Gellesch M."/>
            <person name="Goldberg J."/>
            <person name="Griggs A."/>
            <person name="Gujja S."/>
            <person name="Heilman E."/>
            <person name="Heiman D."/>
            <person name="Howarth C."/>
            <person name="Mehta T."/>
            <person name="Neiman D."/>
            <person name="Pearson M."/>
            <person name="Roberts A."/>
            <person name="Saif S."/>
            <person name="Shea T."/>
            <person name="Shenoy N."/>
            <person name="Sisk P."/>
            <person name="Stolte C."/>
            <person name="Sykes S."/>
            <person name="White J."/>
            <person name="Yandava C."/>
            <person name="Burger G."/>
            <person name="Gray M.W."/>
            <person name="Holland P.W.H."/>
            <person name="King N."/>
            <person name="Lang F.B.F."/>
            <person name="Roger A.J."/>
            <person name="Ruiz-Trillo I."/>
            <person name="Haas B."/>
            <person name="Nusbaum C."/>
            <person name="Birren B."/>
        </authorList>
    </citation>
    <scope>NUCLEOTIDE SEQUENCE [LARGE SCALE GENOMIC DNA]</scope>
    <source>
        <strain evidence="2 3">JP610</strain>
    </source>
</reference>
<sequence>MPAFQSPIQKSMTEDDFKTAIAAVRALSSKLPPKVVRKPLKKGQTTDKTQKQRGSKPTSHQTAVASQSASPTRAIKAKSYWNNLLTYATLFENSSKAHGMVVAHIRRSMEMALEMADAPDTPIVVTEGTMVVLTLTRIGRDVQVLML</sequence>
<dbReference type="GeneID" id="25906137"/>
<evidence type="ECO:0000256" key="1">
    <source>
        <dbReference type="SAM" id="MobiDB-lite"/>
    </source>
</evidence>
<dbReference type="Proteomes" id="UP000054560">
    <property type="component" value="Unassembled WGS sequence"/>
</dbReference>
<dbReference type="RefSeq" id="XP_014155984.1">
    <property type="nucleotide sequence ID" value="XM_014300509.1"/>
</dbReference>
<dbReference type="AlphaFoldDB" id="A0A0L0FZ34"/>
<evidence type="ECO:0000313" key="3">
    <source>
        <dbReference type="Proteomes" id="UP000054560"/>
    </source>
</evidence>
<feature type="region of interest" description="Disordered" evidence="1">
    <location>
        <begin position="32"/>
        <end position="72"/>
    </location>
</feature>
<keyword evidence="3" id="KW-1185">Reference proteome</keyword>